<dbReference type="KEGG" id="tae:TepiRe1_2098"/>
<keyword evidence="2" id="KW-0479">Metal-binding</keyword>
<dbReference type="EC" id="3.5.1.47" evidence="4"/>
<keyword evidence="1 4" id="KW-0378">Hydrolase</keyword>
<dbReference type="GO" id="GO:0019877">
    <property type="term" value="P:diaminopimelate biosynthetic process"/>
    <property type="evidence" value="ECO:0007669"/>
    <property type="project" value="UniProtKB-ARBA"/>
</dbReference>
<dbReference type="Proteomes" id="UP000010802">
    <property type="component" value="Chromosome"/>
</dbReference>
<dbReference type="KEGG" id="tep:TepRe1_1949"/>
<accession>L0S519</accession>
<evidence type="ECO:0000313" key="4">
    <source>
        <dbReference type="EMBL" id="CCP26922.1"/>
    </source>
</evidence>
<feature type="binding site" evidence="2">
    <location>
        <position position="101"/>
    </location>
    <ligand>
        <name>Mn(2+)</name>
        <dbReference type="ChEBI" id="CHEBI:29035"/>
        <label>2</label>
    </ligand>
</feature>
<evidence type="ECO:0000259" key="3">
    <source>
        <dbReference type="Pfam" id="PF07687"/>
    </source>
</evidence>
<dbReference type="CDD" id="cd03886">
    <property type="entry name" value="M20_Acy1"/>
    <property type="match status" value="1"/>
</dbReference>
<dbReference type="eggNOG" id="COG1473">
    <property type="taxonomic scope" value="Bacteria"/>
</dbReference>
<evidence type="ECO:0000256" key="1">
    <source>
        <dbReference type="ARBA" id="ARBA00022801"/>
    </source>
</evidence>
<protein>
    <submittedName>
        <fullName evidence="4">Amidohydrolase</fullName>
        <ecNumber evidence="4">3.5.1.47</ecNumber>
    </submittedName>
</protein>
<evidence type="ECO:0000256" key="2">
    <source>
        <dbReference type="PIRSR" id="PIRSR005962-1"/>
    </source>
</evidence>
<dbReference type="GO" id="GO:0050118">
    <property type="term" value="F:N-acetyldiaminopimelate deacetylase activity"/>
    <property type="evidence" value="ECO:0007669"/>
    <property type="project" value="UniProtKB-EC"/>
</dbReference>
<dbReference type="PIRSF" id="PIRSF005962">
    <property type="entry name" value="Pept_M20D_amidohydro"/>
    <property type="match status" value="1"/>
</dbReference>
<feature type="binding site" evidence="2">
    <location>
        <position position="99"/>
    </location>
    <ligand>
        <name>Mn(2+)</name>
        <dbReference type="ChEBI" id="CHEBI:29035"/>
        <label>2</label>
    </ligand>
</feature>
<dbReference type="RefSeq" id="WP_013778999.1">
    <property type="nucleotide sequence ID" value="NC_015519.1"/>
</dbReference>
<dbReference type="Pfam" id="PF07687">
    <property type="entry name" value="M20_dimer"/>
    <property type="match status" value="1"/>
</dbReference>
<dbReference type="InterPro" id="IPR017439">
    <property type="entry name" value="Amidohydrolase"/>
</dbReference>
<evidence type="ECO:0000313" key="5">
    <source>
        <dbReference type="Proteomes" id="UP000010802"/>
    </source>
</evidence>
<organism evidence="4 5">
    <name type="scientific">Tepidanaerobacter acetatoxydans (strain DSM 21804 / JCM 16047 / Re1)</name>
    <dbReference type="NCBI Taxonomy" id="1209989"/>
    <lineage>
        <taxon>Bacteria</taxon>
        <taxon>Bacillati</taxon>
        <taxon>Bacillota</taxon>
        <taxon>Clostridia</taxon>
        <taxon>Thermosediminibacterales</taxon>
        <taxon>Tepidanaerobacteraceae</taxon>
        <taxon>Tepidanaerobacter</taxon>
    </lineage>
</organism>
<dbReference type="AlphaFoldDB" id="F4LQS4"/>
<feature type="binding site" evidence="2">
    <location>
        <position position="361"/>
    </location>
    <ligand>
        <name>Mn(2+)</name>
        <dbReference type="ChEBI" id="CHEBI:29035"/>
        <label>2</label>
    </ligand>
</feature>
<dbReference type="Pfam" id="PF01546">
    <property type="entry name" value="Peptidase_M20"/>
    <property type="match status" value="1"/>
</dbReference>
<dbReference type="FunFam" id="3.30.70.360:FF:000001">
    <property type="entry name" value="N-acetyldiaminopimelate deacetylase"/>
    <property type="match status" value="1"/>
</dbReference>
<dbReference type="Gene3D" id="3.30.70.360">
    <property type="match status" value="1"/>
</dbReference>
<dbReference type="PANTHER" id="PTHR11014:SF63">
    <property type="entry name" value="METALLOPEPTIDASE, PUTATIVE (AFU_ORTHOLOGUE AFUA_6G09600)-RELATED"/>
    <property type="match status" value="1"/>
</dbReference>
<dbReference type="EMBL" id="HF563609">
    <property type="protein sequence ID" value="CCP26922.1"/>
    <property type="molecule type" value="Genomic_DNA"/>
</dbReference>
<dbReference type="SUPFAM" id="SSF53187">
    <property type="entry name" value="Zn-dependent exopeptidases"/>
    <property type="match status" value="1"/>
</dbReference>
<name>F4LQS4_TEPAE</name>
<dbReference type="OrthoDB" id="9776731at2"/>
<dbReference type="InterPro" id="IPR011650">
    <property type="entry name" value="Peptidase_M20_dimer"/>
</dbReference>
<dbReference type="SUPFAM" id="SSF55031">
    <property type="entry name" value="Bacterial exopeptidase dimerisation domain"/>
    <property type="match status" value="1"/>
</dbReference>
<comment type="cofactor">
    <cofactor evidence="2">
        <name>Mn(2+)</name>
        <dbReference type="ChEBI" id="CHEBI:29035"/>
    </cofactor>
    <text evidence="2">The Mn(2+) ion enhances activity.</text>
</comment>
<keyword evidence="5" id="KW-1185">Reference proteome</keyword>
<dbReference type="HOGENOM" id="CLU_023257_0_1_9"/>
<feature type="domain" description="Peptidase M20 dimerisation" evidence="3">
    <location>
        <begin position="185"/>
        <end position="274"/>
    </location>
</feature>
<keyword evidence="2" id="KW-0464">Manganese</keyword>
<dbReference type="NCBIfam" id="TIGR01891">
    <property type="entry name" value="amidohydrolases"/>
    <property type="match status" value="1"/>
</dbReference>
<dbReference type="GO" id="GO:0046872">
    <property type="term" value="F:metal ion binding"/>
    <property type="evidence" value="ECO:0007669"/>
    <property type="project" value="UniProtKB-KW"/>
</dbReference>
<dbReference type="PATRIC" id="fig|1209989.3.peg.2419"/>
<dbReference type="STRING" id="1209989.TepRe1_1949"/>
<feature type="binding site" evidence="2">
    <location>
        <position position="161"/>
    </location>
    <ligand>
        <name>Mn(2+)</name>
        <dbReference type="ChEBI" id="CHEBI:29035"/>
        <label>2</label>
    </ligand>
</feature>
<dbReference type="InterPro" id="IPR036264">
    <property type="entry name" value="Bact_exopeptidase_dim_dom"/>
</dbReference>
<reference evidence="5" key="1">
    <citation type="journal article" date="2013" name="Genome Announc.">
        <title>First genome sequence of a syntrophic acetate-oxidizing bacterium, Tepidanaerobacter acetatoxydans strain Re1.</title>
        <authorList>
            <person name="Manzoor S."/>
            <person name="Bongcam-Rudloff E."/>
            <person name="Schnurer A."/>
            <person name="Muller B."/>
        </authorList>
    </citation>
    <scope>NUCLEOTIDE SEQUENCE [LARGE SCALE GENOMIC DNA]</scope>
    <source>
        <strain evidence="5">Re1</strain>
    </source>
</reference>
<dbReference type="Gene3D" id="3.40.630.10">
    <property type="entry name" value="Zn peptidases"/>
    <property type="match status" value="1"/>
</dbReference>
<feature type="binding site" evidence="2">
    <location>
        <position position="135"/>
    </location>
    <ligand>
        <name>Mn(2+)</name>
        <dbReference type="ChEBI" id="CHEBI:29035"/>
        <label>2</label>
    </ligand>
</feature>
<gene>
    <name evidence="4" type="ordered locus">TEPIRE1_2098</name>
</gene>
<dbReference type="InterPro" id="IPR002933">
    <property type="entry name" value="Peptidase_M20"/>
</dbReference>
<proteinExistence type="predicted"/>
<dbReference type="PANTHER" id="PTHR11014">
    <property type="entry name" value="PEPTIDASE M20 FAMILY MEMBER"/>
    <property type="match status" value="1"/>
</dbReference>
<sequence>MDYLKRAMEIKEEIIANRRYLHQIPELGMELPKTSGFVVEKLKEMGYEPKLISGYGVTATVGKKTDGKVILLRADMDALPMEEESGLPFAAKGKCAHTCGHDLHTAMLLAAAKMLKESEEELEGIVKLVFQPGEETLEGAKALIADGILENPKVDAAMAAHVIPLLPTGFIGYNKGVVAASADYFIITLHGLGSHGACPQLSIDPINMGVHLHLALQELVSREANPEEMVVLTVGKFQSGAAGNVIPEKAVLEGTLRTFNEEVRSYMLKRIQEVTDGVASTFRGSAEIKYKGSVCSLSIDSQMADIIGEALKEMLGEKGVAQVSQRMSGSEDFAEIAAKVPSMFFIIGTGSAEEGYCYGGHHPKVIFNEDCLPIGAAAYAQGAARWLERAK</sequence>
<accession>F4LQS4</accession>